<reference evidence="1 2" key="1">
    <citation type="submission" date="2019-09" db="EMBL/GenBank/DDBJ databases">
        <authorList>
            <person name="Dittami M. S."/>
        </authorList>
    </citation>
    <scope>NUCLEOTIDE SEQUENCE [LARGE SCALE GENOMIC DNA]</scope>
    <source>
        <strain evidence="1">SPHINGO391</strain>
    </source>
</reference>
<organism evidence="1 2">
    <name type="scientific">Sphingomonas aurantiaca</name>
    <dbReference type="NCBI Taxonomy" id="185949"/>
    <lineage>
        <taxon>Bacteria</taxon>
        <taxon>Pseudomonadati</taxon>
        <taxon>Pseudomonadota</taxon>
        <taxon>Alphaproteobacteria</taxon>
        <taxon>Sphingomonadales</taxon>
        <taxon>Sphingomonadaceae</taxon>
        <taxon>Sphingomonas</taxon>
    </lineage>
</organism>
<sequence length="278" mass="30633">MQAGPAPQRTREGDKMTDVIERDEVGVKLADHGLCTAYQLQNELTHIGPRECASLPKPWNLPSRLLQSPVSMAASFNGQPRRLGVRHPLLAQHPFVQQIEGALGFQLEPCGIPNRSGIRCDYGQWHHAVDLVSAGHWRDLIETRNLTSADHIAGAVAYGLDYSNHESSRKGHITTAEARTIMAAIEADEPADAMALLRIFAAPVLSNQGESKKGWPINTRFDADRNARAWGRIIGIERGWFDYDRSGHLQWAESGRVRYAAGDAPSYTETSGQAAFAF</sequence>
<evidence type="ECO:0000313" key="2">
    <source>
        <dbReference type="Proteomes" id="UP000326857"/>
    </source>
</evidence>
<accession>A0A5E7YYC4</accession>
<dbReference type="Proteomes" id="UP000326857">
    <property type="component" value="Unassembled WGS sequence"/>
</dbReference>
<dbReference type="AlphaFoldDB" id="A0A5E7YYC4"/>
<protein>
    <submittedName>
        <fullName evidence="1">Uncharacterized protein</fullName>
    </submittedName>
</protein>
<evidence type="ECO:0000313" key="1">
    <source>
        <dbReference type="EMBL" id="VVT11703.1"/>
    </source>
</evidence>
<proteinExistence type="predicted"/>
<gene>
    <name evidence="1" type="ORF">SPHINGO391_410099</name>
</gene>
<name>A0A5E7YYC4_9SPHN</name>
<dbReference type="EMBL" id="CABVLI010000036">
    <property type="protein sequence ID" value="VVT11703.1"/>
    <property type="molecule type" value="Genomic_DNA"/>
</dbReference>